<dbReference type="OMA" id="GPYWPAE"/>
<evidence type="ECO:0000313" key="2">
    <source>
        <dbReference type="EMBL" id="EFJ31627.1"/>
    </source>
</evidence>
<dbReference type="Gramene" id="EFJ31627">
    <property type="protein sequence ID" value="EFJ31627"/>
    <property type="gene ID" value="SELMODRAFT_86924"/>
</dbReference>
<dbReference type="OrthoDB" id="10027013at2759"/>
<feature type="domain" description="Methyltransferase" evidence="1">
    <location>
        <begin position="36"/>
        <end position="129"/>
    </location>
</feature>
<dbReference type="InterPro" id="IPR041698">
    <property type="entry name" value="Methyltransf_25"/>
</dbReference>
<dbReference type="KEGG" id="smo:SELMODRAFT_86924"/>
<accession>D8R816</accession>
<dbReference type="EMBL" id="GL377573">
    <property type="protein sequence ID" value="EFJ31627.1"/>
    <property type="molecule type" value="Genomic_DNA"/>
</dbReference>
<proteinExistence type="predicted"/>
<dbReference type="CDD" id="cd02440">
    <property type="entry name" value="AdoMet_MTases"/>
    <property type="match status" value="1"/>
</dbReference>
<dbReference type="AlphaFoldDB" id="D8R816"/>
<organism evidence="3">
    <name type="scientific">Selaginella moellendorffii</name>
    <name type="common">Spikemoss</name>
    <dbReference type="NCBI Taxonomy" id="88036"/>
    <lineage>
        <taxon>Eukaryota</taxon>
        <taxon>Viridiplantae</taxon>
        <taxon>Streptophyta</taxon>
        <taxon>Embryophyta</taxon>
        <taxon>Tracheophyta</taxon>
        <taxon>Lycopodiopsida</taxon>
        <taxon>Selaginellales</taxon>
        <taxon>Selaginellaceae</taxon>
        <taxon>Selaginella</taxon>
    </lineage>
</organism>
<dbReference type="InParanoid" id="D8R816"/>
<sequence>MAGLFDTQAEIYAAARPDYPDSLFEFLASVTHHGCVWDVGTGNGQAAIKLAEIFDRVIATDVSSQQLQQAPQRPNIKYAVTSKSITRDELHSVIGPDHSLDLVTVAQALHWFDLDAFYGHVGAMLRRGGDRPGVLAAWCYQLCHVDADVDAVLTEFYAATSPYWAPQRQLVDNGYRTIDFPFEPVAGQASTGPLRFESIKRLNLGQLLAYFRSWSAVQTAMDKGVAILEEFRPAFEKSWGGDPMVVKTVTWPVHLLVGKPK</sequence>
<dbReference type="Proteomes" id="UP000001514">
    <property type="component" value="Unassembled WGS sequence"/>
</dbReference>
<dbReference type="PANTHER" id="PTHR45180">
    <property type="entry name" value="OS01G0307686 PROTEIN"/>
    <property type="match status" value="1"/>
</dbReference>
<gene>
    <name evidence="2" type="ORF">SELMODRAFT_86924</name>
</gene>
<dbReference type="InterPro" id="IPR029063">
    <property type="entry name" value="SAM-dependent_MTases_sf"/>
</dbReference>
<dbReference type="Pfam" id="PF13649">
    <property type="entry name" value="Methyltransf_25"/>
    <property type="match status" value="1"/>
</dbReference>
<reference evidence="2 3" key="1">
    <citation type="journal article" date="2011" name="Science">
        <title>The Selaginella genome identifies genetic changes associated with the evolution of vascular plants.</title>
        <authorList>
            <person name="Banks J.A."/>
            <person name="Nishiyama T."/>
            <person name="Hasebe M."/>
            <person name="Bowman J.L."/>
            <person name="Gribskov M."/>
            <person name="dePamphilis C."/>
            <person name="Albert V.A."/>
            <person name="Aono N."/>
            <person name="Aoyama T."/>
            <person name="Ambrose B.A."/>
            <person name="Ashton N.W."/>
            <person name="Axtell M.J."/>
            <person name="Barker E."/>
            <person name="Barker M.S."/>
            <person name="Bennetzen J.L."/>
            <person name="Bonawitz N.D."/>
            <person name="Chapple C."/>
            <person name="Cheng C."/>
            <person name="Correa L.G."/>
            <person name="Dacre M."/>
            <person name="DeBarry J."/>
            <person name="Dreyer I."/>
            <person name="Elias M."/>
            <person name="Engstrom E.M."/>
            <person name="Estelle M."/>
            <person name="Feng L."/>
            <person name="Finet C."/>
            <person name="Floyd S.K."/>
            <person name="Frommer W.B."/>
            <person name="Fujita T."/>
            <person name="Gramzow L."/>
            <person name="Gutensohn M."/>
            <person name="Harholt J."/>
            <person name="Hattori M."/>
            <person name="Heyl A."/>
            <person name="Hirai T."/>
            <person name="Hiwatashi Y."/>
            <person name="Ishikawa M."/>
            <person name="Iwata M."/>
            <person name="Karol K.G."/>
            <person name="Koehler B."/>
            <person name="Kolukisaoglu U."/>
            <person name="Kubo M."/>
            <person name="Kurata T."/>
            <person name="Lalonde S."/>
            <person name="Li K."/>
            <person name="Li Y."/>
            <person name="Litt A."/>
            <person name="Lyons E."/>
            <person name="Manning G."/>
            <person name="Maruyama T."/>
            <person name="Michael T.P."/>
            <person name="Mikami K."/>
            <person name="Miyazaki S."/>
            <person name="Morinaga S."/>
            <person name="Murata T."/>
            <person name="Mueller-Roeber B."/>
            <person name="Nelson D.R."/>
            <person name="Obara M."/>
            <person name="Oguri Y."/>
            <person name="Olmstead R.G."/>
            <person name="Onodera N."/>
            <person name="Petersen B.L."/>
            <person name="Pils B."/>
            <person name="Prigge M."/>
            <person name="Rensing S.A."/>
            <person name="Riano-Pachon D.M."/>
            <person name="Roberts A.W."/>
            <person name="Sato Y."/>
            <person name="Scheller H.V."/>
            <person name="Schulz B."/>
            <person name="Schulz C."/>
            <person name="Shakirov E.V."/>
            <person name="Shibagaki N."/>
            <person name="Shinohara N."/>
            <person name="Shippen D.E."/>
            <person name="Soerensen I."/>
            <person name="Sotooka R."/>
            <person name="Sugimoto N."/>
            <person name="Sugita M."/>
            <person name="Sumikawa N."/>
            <person name="Tanurdzic M."/>
            <person name="Theissen G."/>
            <person name="Ulvskov P."/>
            <person name="Wakazuki S."/>
            <person name="Weng J.K."/>
            <person name="Willats W.W."/>
            <person name="Wipf D."/>
            <person name="Wolf P.G."/>
            <person name="Yang L."/>
            <person name="Zimmer A.D."/>
            <person name="Zhu Q."/>
            <person name="Mitros T."/>
            <person name="Hellsten U."/>
            <person name="Loque D."/>
            <person name="Otillar R."/>
            <person name="Salamov A."/>
            <person name="Schmutz J."/>
            <person name="Shapiro H."/>
            <person name="Lindquist E."/>
            <person name="Lucas S."/>
            <person name="Rokhsar D."/>
            <person name="Grigoriev I.V."/>
        </authorList>
    </citation>
    <scope>NUCLEOTIDE SEQUENCE [LARGE SCALE GENOMIC DNA]</scope>
</reference>
<evidence type="ECO:0000259" key="1">
    <source>
        <dbReference type="Pfam" id="PF13649"/>
    </source>
</evidence>
<dbReference type="Gene3D" id="3.40.50.150">
    <property type="entry name" value="Vaccinia Virus protein VP39"/>
    <property type="match status" value="1"/>
</dbReference>
<dbReference type="FunCoup" id="D8R816">
    <property type="interactions" value="217"/>
</dbReference>
<dbReference type="eggNOG" id="KOG3010">
    <property type="taxonomic scope" value="Eukaryota"/>
</dbReference>
<name>D8R816_SELML</name>
<dbReference type="STRING" id="88036.D8R816"/>
<keyword evidence="3" id="KW-1185">Reference proteome</keyword>
<dbReference type="SUPFAM" id="SSF53335">
    <property type="entry name" value="S-adenosyl-L-methionine-dependent methyltransferases"/>
    <property type="match status" value="1"/>
</dbReference>
<evidence type="ECO:0000313" key="3">
    <source>
        <dbReference type="Proteomes" id="UP000001514"/>
    </source>
</evidence>
<dbReference type="PANTHER" id="PTHR45180:SF1">
    <property type="entry name" value="OS01G0307686 PROTEIN"/>
    <property type="match status" value="1"/>
</dbReference>
<dbReference type="HOGENOM" id="CLU_049344_5_0_1"/>
<protein>
    <recommendedName>
        <fullName evidence="1">Methyltransferase domain-containing protein</fullName>
    </recommendedName>
</protein>